<keyword evidence="2 6" id="KW-0349">Heme</keyword>
<evidence type="ECO:0000256" key="3">
    <source>
        <dbReference type="ARBA" id="ARBA00022723"/>
    </source>
</evidence>
<dbReference type="RefSeq" id="WP_068175422.1">
    <property type="nucleotide sequence ID" value="NZ_AOGK01000017.1"/>
</dbReference>
<feature type="binding site" description="covalent" evidence="6">
    <location>
        <position position="37"/>
    </location>
    <ligand>
        <name>heme c</name>
        <dbReference type="ChEBI" id="CHEBI:61717"/>
    </ligand>
</feature>
<feature type="signal peptide" evidence="7">
    <location>
        <begin position="1"/>
        <end position="22"/>
    </location>
</feature>
<keyword evidence="1" id="KW-0813">Transport</keyword>
<keyword evidence="10" id="KW-1185">Reference proteome</keyword>
<dbReference type="SUPFAM" id="SSF46626">
    <property type="entry name" value="Cytochrome c"/>
    <property type="match status" value="1"/>
</dbReference>
<dbReference type="PRINTS" id="PR00606">
    <property type="entry name" value="CYTCHROMECID"/>
</dbReference>
<keyword evidence="5 6" id="KW-0408">Iron</keyword>
<name>A0A9X4SCV4_9BURK</name>
<evidence type="ECO:0000256" key="5">
    <source>
        <dbReference type="ARBA" id="ARBA00023004"/>
    </source>
</evidence>
<proteinExistence type="predicted"/>
<evidence type="ECO:0000256" key="6">
    <source>
        <dbReference type="PIRSR" id="PIRSR602324-1"/>
    </source>
</evidence>
<dbReference type="GO" id="GO:0020037">
    <property type="term" value="F:heme binding"/>
    <property type="evidence" value="ECO:0007669"/>
    <property type="project" value="InterPro"/>
</dbReference>
<accession>A0A9X4SCV4</accession>
<feature type="binding site" description="covalent" evidence="6">
    <location>
        <position position="33"/>
    </location>
    <ligand>
        <name>heme c</name>
        <dbReference type="ChEBI" id="CHEBI:61717"/>
    </ligand>
</feature>
<dbReference type="PROSITE" id="PS51007">
    <property type="entry name" value="CYTC"/>
    <property type="match status" value="1"/>
</dbReference>
<organism evidence="9 10">
    <name type="scientific">Hydrogenophaga taeniospiralis CCUG 15921</name>
    <dbReference type="NCBI Taxonomy" id="1281780"/>
    <lineage>
        <taxon>Bacteria</taxon>
        <taxon>Pseudomonadati</taxon>
        <taxon>Pseudomonadota</taxon>
        <taxon>Betaproteobacteria</taxon>
        <taxon>Burkholderiales</taxon>
        <taxon>Comamonadaceae</taxon>
        <taxon>Hydrogenophaga</taxon>
    </lineage>
</organism>
<evidence type="ECO:0000256" key="7">
    <source>
        <dbReference type="SAM" id="SignalP"/>
    </source>
</evidence>
<dbReference type="InterPro" id="IPR002324">
    <property type="entry name" value="Cyt_c_ID"/>
</dbReference>
<dbReference type="Pfam" id="PF00034">
    <property type="entry name" value="Cytochrom_C"/>
    <property type="match status" value="1"/>
</dbReference>
<evidence type="ECO:0000313" key="10">
    <source>
        <dbReference type="Proteomes" id="UP001152876"/>
    </source>
</evidence>
<evidence type="ECO:0000256" key="2">
    <source>
        <dbReference type="ARBA" id="ARBA00022617"/>
    </source>
</evidence>
<dbReference type="InterPro" id="IPR009056">
    <property type="entry name" value="Cyt_c-like_dom"/>
</dbReference>
<feature type="binding site" description="covalent" evidence="6">
    <location>
        <position position="81"/>
    </location>
    <ligand>
        <name>heme c</name>
        <dbReference type="ChEBI" id="CHEBI:61717"/>
    </ligand>
</feature>
<evidence type="ECO:0000313" key="9">
    <source>
        <dbReference type="EMBL" id="MDG5977133.1"/>
    </source>
</evidence>
<dbReference type="Proteomes" id="UP001152876">
    <property type="component" value="Unassembled WGS sequence"/>
</dbReference>
<keyword evidence="4" id="KW-0249">Electron transport</keyword>
<comment type="caution">
    <text evidence="9">The sequence shown here is derived from an EMBL/GenBank/DDBJ whole genome shotgun (WGS) entry which is preliminary data.</text>
</comment>
<dbReference type="AlphaFoldDB" id="A0A9X4SCV4"/>
<comment type="PTM">
    <text evidence="6">Binds 1 heme c group covalently per subunit.</text>
</comment>
<feature type="domain" description="Cytochrome c" evidence="8">
    <location>
        <begin position="19"/>
        <end position="104"/>
    </location>
</feature>
<reference evidence="9" key="1">
    <citation type="submission" date="2013-01" db="EMBL/GenBank/DDBJ databases">
        <title>Genome draft of Hydrogenophaga taeniospiralis 2K1.</title>
        <authorList>
            <person name="Gomila M."/>
            <person name="Lalucat J."/>
        </authorList>
    </citation>
    <scope>NUCLEOTIDE SEQUENCE</scope>
    <source>
        <strain evidence="9">CCUG 15921</strain>
    </source>
</reference>
<sequence>MKKVNVLLLASFMALGSGAAFADGEAALTKSGCMACHAKDKKLVGPAFKDIAAKYKGQDAAAKLFEKVRKGGSGVFGPIPMSPNGADKIGDGDLKDAIAVILKS</sequence>
<dbReference type="GO" id="GO:0005506">
    <property type="term" value="F:iron ion binding"/>
    <property type="evidence" value="ECO:0007669"/>
    <property type="project" value="InterPro"/>
</dbReference>
<feature type="chain" id="PRO_5040759533" evidence="7">
    <location>
        <begin position="23"/>
        <end position="104"/>
    </location>
</feature>
<evidence type="ECO:0000256" key="1">
    <source>
        <dbReference type="ARBA" id="ARBA00022448"/>
    </source>
</evidence>
<dbReference type="OrthoDB" id="9814063at2"/>
<dbReference type="Gene3D" id="1.10.760.10">
    <property type="entry name" value="Cytochrome c-like domain"/>
    <property type="match status" value="1"/>
</dbReference>
<dbReference type="EMBL" id="AOGK01000017">
    <property type="protein sequence ID" value="MDG5977133.1"/>
    <property type="molecule type" value="Genomic_DNA"/>
</dbReference>
<gene>
    <name evidence="9" type="ORF">H010_17858</name>
</gene>
<dbReference type="InterPro" id="IPR036909">
    <property type="entry name" value="Cyt_c-like_dom_sf"/>
</dbReference>
<evidence type="ECO:0000259" key="8">
    <source>
        <dbReference type="PROSITE" id="PS51007"/>
    </source>
</evidence>
<dbReference type="GO" id="GO:0009055">
    <property type="term" value="F:electron transfer activity"/>
    <property type="evidence" value="ECO:0007669"/>
    <property type="project" value="InterPro"/>
</dbReference>
<evidence type="ECO:0000256" key="4">
    <source>
        <dbReference type="ARBA" id="ARBA00022982"/>
    </source>
</evidence>
<protein>
    <submittedName>
        <fullName evidence="9">Cytochrome c551 NirM</fullName>
    </submittedName>
</protein>
<keyword evidence="3 6" id="KW-0479">Metal-binding</keyword>
<keyword evidence="7" id="KW-0732">Signal</keyword>